<dbReference type="Proteomes" id="UP000015101">
    <property type="component" value="Unassembled WGS sequence"/>
</dbReference>
<dbReference type="CTD" id="20208031"/>
<dbReference type="RefSeq" id="XP_009028751.1">
    <property type="nucleotide sequence ID" value="XM_009030503.1"/>
</dbReference>
<dbReference type="AlphaFoldDB" id="T1FGT2"/>
<feature type="transmembrane region" description="Helical" evidence="2">
    <location>
        <begin position="163"/>
        <end position="183"/>
    </location>
</feature>
<name>T1FGT2_HELRO</name>
<keyword evidence="2" id="KW-0812">Transmembrane</keyword>
<feature type="compositionally biased region" description="Low complexity" evidence="1">
    <location>
        <begin position="36"/>
        <end position="46"/>
    </location>
</feature>
<reference evidence="5" key="1">
    <citation type="submission" date="2012-12" db="EMBL/GenBank/DDBJ databases">
        <authorList>
            <person name="Hellsten U."/>
            <person name="Grimwood J."/>
            <person name="Chapman J.A."/>
            <person name="Shapiro H."/>
            <person name="Aerts A."/>
            <person name="Otillar R.P."/>
            <person name="Terry A.Y."/>
            <person name="Boore J.L."/>
            <person name="Simakov O."/>
            <person name="Marletaz F."/>
            <person name="Cho S.-J."/>
            <person name="Edsinger-Gonzales E."/>
            <person name="Havlak P."/>
            <person name="Kuo D.-H."/>
            <person name="Larsson T."/>
            <person name="Lv J."/>
            <person name="Arendt D."/>
            <person name="Savage R."/>
            <person name="Osoegawa K."/>
            <person name="de Jong P."/>
            <person name="Lindberg D.R."/>
            <person name="Seaver E.C."/>
            <person name="Weisblat D.A."/>
            <person name="Putnam N.H."/>
            <person name="Grigoriev I.V."/>
            <person name="Rokhsar D.S."/>
        </authorList>
    </citation>
    <scope>NUCLEOTIDE SEQUENCE</scope>
</reference>
<reference evidence="3 5" key="2">
    <citation type="journal article" date="2013" name="Nature">
        <title>Insights into bilaterian evolution from three spiralian genomes.</title>
        <authorList>
            <person name="Simakov O."/>
            <person name="Marletaz F."/>
            <person name="Cho S.J."/>
            <person name="Edsinger-Gonzales E."/>
            <person name="Havlak P."/>
            <person name="Hellsten U."/>
            <person name="Kuo D.H."/>
            <person name="Larsson T."/>
            <person name="Lv J."/>
            <person name="Arendt D."/>
            <person name="Savage R."/>
            <person name="Osoegawa K."/>
            <person name="de Jong P."/>
            <person name="Grimwood J."/>
            <person name="Chapman J.A."/>
            <person name="Shapiro H."/>
            <person name="Aerts A."/>
            <person name="Otillar R.P."/>
            <person name="Terry A.Y."/>
            <person name="Boore J.L."/>
            <person name="Grigoriev I.V."/>
            <person name="Lindberg D.R."/>
            <person name="Seaver E.C."/>
            <person name="Weisblat D.A."/>
            <person name="Putnam N.H."/>
            <person name="Rokhsar D.S."/>
        </authorList>
    </citation>
    <scope>NUCLEOTIDE SEQUENCE</scope>
</reference>
<dbReference type="HOGENOM" id="CLU_1410245_0_0_1"/>
<gene>
    <name evidence="4" type="primary">20208031</name>
    <name evidence="3" type="ORF">HELRODRAFT_181258</name>
</gene>
<dbReference type="GeneID" id="20208031"/>
<evidence type="ECO:0000256" key="1">
    <source>
        <dbReference type="SAM" id="MobiDB-lite"/>
    </source>
</evidence>
<feature type="compositionally biased region" description="Pro residues" evidence="1">
    <location>
        <begin position="7"/>
        <end position="19"/>
    </location>
</feature>
<sequence length="193" mass="21603">MNLKQKQPPPLPMQPPPQMLPTTARSPSDTNDNEINDNNAANTSNDEFSTCFKSTFAYAGHSSRRLFKLSRGFNLPKRNLLPRMKNSPRGVRYKGSNLRKDSSPTISLGNMKETGAIITNEITGSREQNVKDIKKPGKGKNLARIGWKNTKCCIRKCGRCKSVCFKIFLIIVNFVFMLYINVYKSLDGGVGVK</sequence>
<dbReference type="InParanoid" id="T1FGT2"/>
<dbReference type="EMBL" id="KB097635">
    <property type="protein sequence ID" value="ESN93150.1"/>
    <property type="molecule type" value="Genomic_DNA"/>
</dbReference>
<proteinExistence type="predicted"/>
<keyword evidence="2" id="KW-1133">Transmembrane helix</keyword>
<evidence type="ECO:0000313" key="5">
    <source>
        <dbReference type="Proteomes" id="UP000015101"/>
    </source>
</evidence>
<dbReference type="KEGG" id="hro:HELRODRAFT_181258"/>
<reference evidence="4" key="3">
    <citation type="submission" date="2015-06" db="UniProtKB">
        <authorList>
            <consortium name="EnsemblMetazoa"/>
        </authorList>
    </citation>
    <scope>IDENTIFICATION</scope>
</reference>
<evidence type="ECO:0000256" key="2">
    <source>
        <dbReference type="SAM" id="Phobius"/>
    </source>
</evidence>
<evidence type="ECO:0000313" key="4">
    <source>
        <dbReference type="EnsemblMetazoa" id="HelroP181258"/>
    </source>
</evidence>
<evidence type="ECO:0000313" key="3">
    <source>
        <dbReference type="EMBL" id="ESN93150.1"/>
    </source>
</evidence>
<accession>T1FGT2</accession>
<dbReference type="EMBL" id="AMQM01007527">
    <property type="status" value="NOT_ANNOTATED_CDS"/>
    <property type="molecule type" value="Genomic_DNA"/>
</dbReference>
<protein>
    <submittedName>
        <fullName evidence="3 4">Uncharacterized protein</fullName>
    </submittedName>
</protein>
<organism evidence="4 5">
    <name type="scientific">Helobdella robusta</name>
    <name type="common">Californian leech</name>
    <dbReference type="NCBI Taxonomy" id="6412"/>
    <lineage>
        <taxon>Eukaryota</taxon>
        <taxon>Metazoa</taxon>
        <taxon>Spiralia</taxon>
        <taxon>Lophotrochozoa</taxon>
        <taxon>Annelida</taxon>
        <taxon>Clitellata</taxon>
        <taxon>Hirudinea</taxon>
        <taxon>Rhynchobdellida</taxon>
        <taxon>Glossiphoniidae</taxon>
        <taxon>Helobdella</taxon>
    </lineage>
</organism>
<dbReference type="EMBL" id="AMQM01007526">
    <property type="status" value="NOT_ANNOTATED_CDS"/>
    <property type="molecule type" value="Genomic_DNA"/>
</dbReference>
<dbReference type="EnsemblMetazoa" id="HelroT181258">
    <property type="protein sequence ID" value="HelroP181258"/>
    <property type="gene ID" value="HelroG181258"/>
</dbReference>
<keyword evidence="2" id="KW-0472">Membrane</keyword>
<feature type="region of interest" description="Disordered" evidence="1">
    <location>
        <begin position="86"/>
        <end position="106"/>
    </location>
</feature>
<keyword evidence="5" id="KW-1185">Reference proteome</keyword>
<feature type="region of interest" description="Disordered" evidence="1">
    <location>
        <begin position="1"/>
        <end position="46"/>
    </location>
</feature>